<comment type="caution">
    <text evidence="19">Lacks conserved residue(s) required for the propagation of feature annotation.</text>
</comment>
<evidence type="ECO:0000256" key="17">
    <source>
        <dbReference type="ARBA" id="ARBA00023136"/>
    </source>
</evidence>
<comment type="similarity">
    <text evidence="2 19">Belongs to the cation transport ATPase (P-type) (TC 3.A.3) family. Type IIB subfamily.</text>
</comment>
<dbReference type="SUPFAM" id="SSF81665">
    <property type="entry name" value="Calcium ATPase, transmembrane domain M"/>
    <property type="match status" value="1"/>
</dbReference>
<dbReference type="InterPro" id="IPR004014">
    <property type="entry name" value="ATPase_P-typ_cation-transptr_N"/>
</dbReference>
<keyword evidence="9 19" id="KW-0547">Nucleotide-binding</keyword>
<dbReference type="NCBIfam" id="TIGR01494">
    <property type="entry name" value="ATPase_P-type"/>
    <property type="match status" value="3"/>
</dbReference>
<keyword evidence="23" id="KW-1185">Reference proteome</keyword>
<feature type="transmembrane region" description="Helical" evidence="19">
    <location>
        <begin position="1032"/>
        <end position="1053"/>
    </location>
</feature>
<dbReference type="PANTHER" id="PTHR24093">
    <property type="entry name" value="CATION TRANSPORTING ATPASE"/>
    <property type="match status" value="1"/>
</dbReference>
<comment type="function">
    <text evidence="19">Catalyzes the hydrolysis of ATP coupled with the transport of calcium.</text>
</comment>
<keyword evidence="11 19" id="KW-0067">ATP-binding</keyword>
<organism evidence="22 23">
    <name type="scientific">Sciurus vulgaris</name>
    <name type="common">Eurasian red squirrel</name>
    <dbReference type="NCBI Taxonomy" id="55149"/>
    <lineage>
        <taxon>Eukaryota</taxon>
        <taxon>Metazoa</taxon>
        <taxon>Chordata</taxon>
        <taxon>Craniata</taxon>
        <taxon>Vertebrata</taxon>
        <taxon>Euteleostomi</taxon>
        <taxon>Mammalia</taxon>
        <taxon>Eutheria</taxon>
        <taxon>Euarchontoglires</taxon>
        <taxon>Glires</taxon>
        <taxon>Rodentia</taxon>
        <taxon>Sciuromorpha</taxon>
        <taxon>Sciuridae</taxon>
        <taxon>Sciurinae</taxon>
        <taxon>Sciurini</taxon>
        <taxon>Sciurus</taxon>
    </lineage>
</organism>
<gene>
    <name evidence="22" type="primary">ATP2B2</name>
</gene>
<feature type="transmembrane region" description="Helical" evidence="19">
    <location>
        <begin position="362"/>
        <end position="385"/>
    </location>
</feature>
<dbReference type="InterPro" id="IPR006408">
    <property type="entry name" value="P-type_ATPase_IIB"/>
</dbReference>
<dbReference type="GO" id="GO:0046872">
    <property type="term" value="F:metal ion binding"/>
    <property type="evidence" value="ECO:0007669"/>
    <property type="project" value="UniProtKB-KW"/>
</dbReference>
<feature type="transmembrane region" description="Helical" evidence="19">
    <location>
        <begin position="1000"/>
        <end position="1020"/>
    </location>
</feature>
<keyword evidence="5" id="KW-0597">Phosphoprotein</keyword>
<reference evidence="22" key="1">
    <citation type="submission" date="2025-08" db="UniProtKB">
        <authorList>
            <consortium name="Ensembl"/>
        </authorList>
    </citation>
    <scope>IDENTIFICATION</scope>
</reference>
<feature type="compositionally biased region" description="Low complexity" evidence="20">
    <location>
        <begin position="1165"/>
        <end position="1180"/>
    </location>
</feature>
<dbReference type="PANTHER" id="PTHR24093:SF377">
    <property type="entry name" value="PLASMA MEMBRANE CALCIUM-TRANSPORTING ATPASE 2"/>
    <property type="match status" value="1"/>
</dbReference>
<dbReference type="InterPro" id="IPR059000">
    <property type="entry name" value="ATPase_P-type_domA"/>
</dbReference>
<dbReference type="SUPFAM" id="SSF81660">
    <property type="entry name" value="Metal cation-transporting ATPase, ATP-binding domain N"/>
    <property type="match status" value="1"/>
</dbReference>
<keyword evidence="17 19" id="KW-0472">Membrane</keyword>
<dbReference type="Gene3D" id="3.40.1110.10">
    <property type="entry name" value="Calcium-transporting ATPase, cytoplasmic domain N"/>
    <property type="match status" value="1"/>
</dbReference>
<dbReference type="GO" id="GO:0051480">
    <property type="term" value="P:regulation of cytosolic calcium ion concentration"/>
    <property type="evidence" value="ECO:0007669"/>
    <property type="project" value="TreeGrafter"/>
</dbReference>
<dbReference type="InterPro" id="IPR008250">
    <property type="entry name" value="ATPase_P-typ_transduc_dom_A_sf"/>
</dbReference>
<feature type="region of interest" description="Disordered" evidence="20">
    <location>
        <begin position="1163"/>
        <end position="1212"/>
    </location>
</feature>
<evidence type="ECO:0000256" key="19">
    <source>
        <dbReference type="RuleBase" id="RU361146"/>
    </source>
</evidence>
<keyword evidence="6 19" id="KW-0109">Calcium transport</keyword>
<keyword evidence="12" id="KW-0460">Magnesium</keyword>
<dbReference type="GO" id="GO:0005516">
    <property type="term" value="F:calmodulin binding"/>
    <property type="evidence" value="ECO:0007669"/>
    <property type="project" value="UniProtKB-KW"/>
</dbReference>
<dbReference type="Pfam" id="PF00690">
    <property type="entry name" value="Cation_ATPase_N"/>
    <property type="match status" value="1"/>
</dbReference>
<keyword evidence="10 19" id="KW-0106">Calcium</keyword>
<keyword evidence="13" id="KW-0112">Calmodulin-binding</keyword>
<comment type="subcellular location">
    <subcellularLocation>
        <location evidence="1">Cell membrane</location>
        <topology evidence="1">Multi-pass membrane protein</topology>
    </subcellularLocation>
    <subcellularLocation>
        <location evidence="19">Membrane</location>
        <topology evidence="19">Multi-pass membrane protein</topology>
    </subcellularLocation>
</comment>
<evidence type="ECO:0000256" key="14">
    <source>
        <dbReference type="ARBA" id="ARBA00022967"/>
    </source>
</evidence>
<keyword evidence="8" id="KW-0479">Metal-binding</keyword>
<accession>A0A8D2DWU3</accession>
<dbReference type="CDD" id="cd02081">
    <property type="entry name" value="P-type_ATPase_Ca_PMCA-like"/>
    <property type="match status" value="1"/>
</dbReference>
<feature type="region of interest" description="Disordered" evidence="20">
    <location>
        <begin position="296"/>
        <end position="347"/>
    </location>
</feature>
<feature type="compositionally biased region" description="Polar residues" evidence="20">
    <location>
        <begin position="1"/>
        <end position="13"/>
    </location>
</feature>
<dbReference type="GeneTree" id="ENSGT00940000161461"/>
<dbReference type="InterPro" id="IPR001757">
    <property type="entry name" value="P_typ_ATPase"/>
</dbReference>
<feature type="region of interest" description="Disordered" evidence="20">
    <location>
        <begin position="1"/>
        <end position="24"/>
    </location>
</feature>
<dbReference type="FunFam" id="2.70.150.10:FF:000001">
    <property type="entry name" value="Calcium-transporting ATPase"/>
    <property type="match status" value="1"/>
</dbReference>
<proteinExistence type="inferred from homology"/>
<keyword evidence="16 19" id="KW-0406">Ion transport</keyword>
<name>A0A8D2DWU3_SCIVU</name>
<dbReference type="InterPro" id="IPR006068">
    <property type="entry name" value="ATPase_P-typ_cation-transptr_C"/>
</dbReference>
<evidence type="ECO:0000256" key="11">
    <source>
        <dbReference type="ARBA" id="ARBA00022840"/>
    </source>
</evidence>
<dbReference type="InterPro" id="IPR023214">
    <property type="entry name" value="HAD_sf"/>
</dbReference>
<dbReference type="GO" id="GO:0005524">
    <property type="term" value="F:ATP binding"/>
    <property type="evidence" value="ECO:0007669"/>
    <property type="project" value="UniProtKB-KW"/>
</dbReference>
<evidence type="ECO:0000256" key="1">
    <source>
        <dbReference type="ARBA" id="ARBA00004651"/>
    </source>
</evidence>
<dbReference type="SMART" id="SM00831">
    <property type="entry name" value="Cation_ATPase_N"/>
    <property type="match status" value="1"/>
</dbReference>
<evidence type="ECO:0000256" key="8">
    <source>
        <dbReference type="ARBA" id="ARBA00022723"/>
    </source>
</evidence>
<feature type="compositionally biased region" description="Basic and acidic residues" evidence="20">
    <location>
        <begin position="296"/>
        <end position="305"/>
    </location>
</feature>
<feature type="transmembrane region" description="Helical" evidence="19">
    <location>
        <begin position="962"/>
        <end position="980"/>
    </location>
</feature>
<dbReference type="Gene3D" id="3.40.50.1000">
    <property type="entry name" value="HAD superfamily/HAD-like"/>
    <property type="match status" value="1"/>
</dbReference>
<dbReference type="EC" id="7.2.2.10" evidence="19"/>
<dbReference type="SUPFAM" id="SSF56784">
    <property type="entry name" value="HAD-like"/>
    <property type="match status" value="1"/>
</dbReference>
<evidence type="ECO:0000256" key="15">
    <source>
        <dbReference type="ARBA" id="ARBA00022989"/>
    </source>
</evidence>
<dbReference type="InterPro" id="IPR036412">
    <property type="entry name" value="HAD-like_sf"/>
</dbReference>
<dbReference type="Pfam" id="PF00122">
    <property type="entry name" value="E1-E2_ATPase"/>
    <property type="match status" value="1"/>
</dbReference>
<dbReference type="Ensembl" id="ENSSVLT00005033465.1">
    <property type="protein sequence ID" value="ENSSVLP00005030131.1"/>
    <property type="gene ID" value="ENSSVLG00005022802.1"/>
</dbReference>
<dbReference type="GO" id="GO:0098839">
    <property type="term" value="C:postsynaptic density membrane"/>
    <property type="evidence" value="ECO:0007669"/>
    <property type="project" value="TreeGrafter"/>
</dbReference>
<dbReference type="PRINTS" id="PR00119">
    <property type="entry name" value="CATATPASE"/>
</dbReference>
<dbReference type="InterPro" id="IPR022141">
    <property type="entry name" value="ATP_Ca_trans_C"/>
</dbReference>
<dbReference type="PRINTS" id="PR00121">
    <property type="entry name" value="NAKATPASE"/>
</dbReference>
<dbReference type="NCBIfam" id="TIGR01517">
    <property type="entry name" value="ATPase-IIB_Ca"/>
    <property type="match status" value="1"/>
</dbReference>
<dbReference type="InterPro" id="IPR023299">
    <property type="entry name" value="ATPase_P-typ_cyto_dom_N"/>
</dbReference>
<dbReference type="SFLD" id="SFLDS00003">
    <property type="entry name" value="Haloacid_Dehalogenase"/>
    <property type="match status" value="1"/>
</dbReference>
<feature type="transmembrane region" description="Helical" evidence="19">
    <location>
        <begin position="405"/>
        <end position="438"/>
    </location>
</feature>
<protein>
    <recommendedName>
        <fullName evidence="19">Calcium-transporting ATPase</fullName>
        <ecNumber evidence="19">7.2.2.10</ecNumber>
    </recommendedName>
</protein>
<dbReference type="InterPro" id="IPR044492">
    <property type="entry name" value="P_typ_ATPase_HD_dom"/>
</dbReference>
<evidence type="ECO:0000256" key="18">
    <source>
        <dbReference type="ARBA" id="ARBA00047282"/>
    </source>
</evidence>
<dbReference type="FunFam" id="1.20.1110.10:FF:000001">
    <property type="entry name" value="Calcium-transporting ATPase"/>
    <property type="match status" value="1"/>
</dbReference>
<dbReference type="GO" id="GO:0098978">
    <property type="term" value="C:glutamatergic synapse"/>
    <property type="evidence" value="ECO:0007669"/>
    <property type="project" value="UniProtKB-ARBA"/>
</dbReference>
<evidence type="ECO:0000256" key="4">
    <source>
        <dbReference type="ARBA" id="ARBA00022475"/>
    </source>
</evidence>
<dbReference type="Pfam" id="PF12424">
    <property type="entry name" value="ATP_Ca_trans_C"/>
    <property type="match status" value="1"/>
</dbReference>
<dbReference type="GO" id="GO:0005388">
    <property type="term" value="F:P-type calcium transporter activity"/>
    <property type="evidence" value="ECO:0007669"/>
    <property type="project" value="UniProtKB-EC"/>
</dbReference>
<evidence type="ECO:0000256" key="7">
    <source>
        <dbReference type="ARBA" id="ARBA00022692"/>
    </source>
</evidence>
<keyword evidence="14" id="KW-1278">Translocase</keyword>
<dbReference type="FunFam" id="3.40.50.1000:FF:000007">
    <property type="entry name" value="Calcium-transporting ATPase"/>
    <property type="match status" value="1"/>
</dbReference>
<dbReference type="InterPro" id="IPR018303">
    <property type="entry name" value="ATPase_P-typ_P_site"/>
</dbReference>
<dbReference type="GO" id="GO:0016887">
    <property type="term" value="F:ATP hydrolysis activity"/>
    <property type="evidence" value="ECO:0007669"/>
    <property type="project" value="InterPro"/>
</dbReference>
<feature type="transmembrane region" description="Helical" evidence="19">
    <location>
        <begin position="924"/>
        <end position="942"/>
    </location>
</feature>
<dbReference type="Pfam" id="PF13246">
    <property type="entry name" value="Cation_ATPase"/>
    <property type="match status" value="1"/>
</dbReference>
<comment type="catalytic activity">
    <reaction evidence="18">
        <text>Ca(2+)(in) + ATP + H2O = Ca(2+)(out) + ADP + phosphate + H(+)</text>
        <dbReference type="Rhea" id="RHEA:18105"/>
        <dbReference type="ChEBI" id="CHEBI:15377"/>
        <dbReference type="ChEBI" id="CHEBI:15378"/>
        <dbReference type="ChEBI" id="CHEBI:29108"/>
        <dbReference type="ChEBI" id="CHEBI:30616"/>
        <dbReference type="ChEBI" id="CHEBI:43474"/>
        <dbReference type="ChEBI" id="CHEBI:456216"/>
        <dbReference type="EC" id="7.2.2.10"/>
    </reaction>
    <physiologicalReaction direction="left-to-right" evidence="18">
        <dbReference type="Rhea" id="RHEA:18106"/>
    </physiologicalReaction>
</comment>
<dbReference type="FunFam" id="1.20.1110.10:FF:000002">
    <property type="entry name" value="Calcium-transporting ATPase"/>
    <property type="match status" value="1"/>
</dbReference>
<feature type="domain" description="Cation-transporting P-type ATPase N-terminal" evidence="21">
    <location>
        <begin position="47"/>
        <end position="123"/>
    </location>
</feature>
<evidence type="ECO:0000256" key="3">
    <source>
        <dbReference type="ARBA" id="ARBA00022448"/>
    </source>
</evidence>
<evidence type="ECO:0000256" key="13">
    <source>
        <dbReference type="ARBA" id="ARBA00022860"/>
    </source>
</evidence>
<evidence type="ECO:0000256" key="6">
    <source>
        <dbReference type="ARBA" id="ARBA00022568"/>
    </source>
</evidence>
<evidence type="ECO:0000259" key="21">
    <source>
        <dbReference type="SMART" id="SM00831"/>
    </source>
</evidence>
<dbReference type="Pfam" id="PF08282">
    <property type="entry name" value="Hydrolase_3"/>
    <property type="match status" value="1"/>
</dbReference>
<dbReference type="OrthoDB" id="116380at2759"/>
<dbReference type="SFLD" id="SFLDF00027">
    <property type="entry name" value="p-type_atpase"/>
    <property type="match status" value="1"/>
</dbReference>
<dbReference type="SUPFAM" id="SSF81653">
    <property type="entry name" value="Calcium ATPase, transduction domain A"/>
    <property type="match status" value="1"/>
</dbReference>
<evidence type="ECO:0000256" key="10">
    <source>
        <dbReference type="ARBA" id="ARBA00022837"/>
    </source>
</evidence>
<sequence>MGDMTNSDFYSKNQRNESSHGGEFGCTMEELRSLMELRGTEAVVKIKETYGDTEAICRRLKTSPVEGLPGTAPDLEKRKQIFGQNFIPPKKPKTFLQLVWEALQDVTLIILEIAAIISLGLSFYHPPGESNEGCATAQGGAEDEGEAEAGWIEGAAILLSVICVVLVTAFNDWSKEKQFRGLQSRIEQEQKFTVVRAGQVVQIPVAEIVVGDIAQIKYGDLLPADGLFIQGNDLKIDESSLTGESDQVRKSVDKDPMLLSGTHVMEGSGRMVVTAVGVNSQTGIIFTLLGAGGEEEEKKDKKGKMQDGNVDSSQSKAKQQDGAAAMEMQPLKSAEGGDADDKKKANMHKKEKSVLQGKLTKLAVQLWGVSLVMSAITVIILVLYFTVDTFVVNKKPWLPECTPVYVQYFVKFFIIGVTVLVVAVPEGLPLAVTISLAYSVKKMMKDNNLVRHLDACETMGNATAICSDKTGTLTTNRMTVVQAYVGDVHYKEIPDPSSINAKTMELLVNAIAINSAYTTKILPPEKEGALPRQVGNKTECGLLGFVLDLKQDYEPVRSQMPEEKLYKVYTFNSVRKSMSTVIKMPDESFRMYSKGASEIVLKKCCKILNGAGEPRVFRPRDRDEMVKKVIEPMACDGLRTICVAYRDFPSSPEPDWDNENDILNDLTCICVVGIEDPVRPEVPEAIRKCQRAGITVRMVTGDNINTARAIAIKCGIIHPGEDFLCLEGKEFNRRIRNEKGEIEQERIDKIWPKLRVLARSSPTDKHTLVKGIIDSTHTEQRQVVAVTGDGTNDGPALKKADVGFAMGIAGTDVAKEASDIILTDDNFSSIVKAVMWGRNVYDSISKFLQFQLTVNVVAVIVAFTGACITQDSPLKAVQMLWVNLIMDTFASLALATEPPTETLLLRKPYGRNKPLISRTMMKNILGHAVYQLTLIFTLLFVGEKMFQIDSGRNAPLHSPPSEHYTIIFNTFVMMQLFNEINARKIHGERNVFDGIFRNPIFCTIVLGTFAIQIVIVQFGGKPFSCSPLQLDQWMWCIFIGLGELVWGQVIATIPTSRLKFLKEAGRLTQKEEIPEEELNEDVEEIDHAERELRRGQILWFRGLNRIQTQIRVVKAFRSSLYEGLEKPESRTSIHNFMAHPEFRIEDSQPHIPLIDDTDLEEDAALKQNSSPPSSLNKNNSAIDSGINLTTDTSKSATSSSPGSPIHSLETSL</sequence>
<reference evidence="22" key="2">
    <citation type="submission" date="2025-09" db="UniProtKB">
        <authorList>
            <consortium name="Ensembl"/>
        </authorList>
    </citation>
    <scope>IDENTIFICATION</scope>
</reference>
<evidence type="ECO:0000256" key="16">
    <source>
        <dbReference type="ARBA" id="ARBA00023065"/>
    </source>
</evidence>
<evidence type="ECO:0000313" key="22">
    <source>
        <dbReference type="Ensembl" id="ENSSVLP00005030131.1"/>
    </source>
</evidence>
<dbReference type="InterPro" id="IPR023298">
    <property type="entry name" value="ATPase_P-typ_TM_dom_sf"/>
</dbReference>
<evidence type="ECO:0000256" key="9">
    <source>
        <dbReference type="ARBA" id="ARBA00022741"/>
    </source>
</evidence>
<dbReference type="FunFam" id="3.40.1110.10:FF:000032">
    <property type="entry name" value="Calcium-transporting ATPase"/>
    <property type="match status" value="1"/>
</dbReference>
<evidence type="ECO:0000256" key="12">
    <source>
        <dbReference type="ARBA" id="ARBA00022842"/>
    </source>
</evidence>
<keyword evidence="15 19" id="KW-1133">Transmembrane helix</keyword>
<keyword evidence="3 19" id="KW-0813">Transport</keyword>
<dbReference type="FunFam" id="1.20.1110.10:FF:000008">
    <property type="entry name" value="Calcium-transporting ATPase"/>
    <property type="match status" value="1"/>
</dbReference>
<dbReference type="Pfam" id="PF00689">
    <property type="entry name" value="Cation_ATPase_C"/>
    <property type="match status" value="1"/>
</dbReference>
<evidence type="ECO:0000313" key="23">
    <source>
        <dbReference type="Proteomes" id="UP000694564"/>
    </source>
</evidence>
<keyword evidence="4" id="KW-1003">Cell membrane</keyword>
<dbReference type="Gene3D" id="2.70.150.10">
    <property type="entry name" value="Calcium-transporting ATPase, cytoplasmic transduction domain A"/>
    <property type="match status" value="1"/>
</dbReference>
<feature type="compositionally biased region" description="Low complexity" evidence="20">
    <location>
        <begin position="1189"/>
        <end position="1203"/>
    </location>
</feature>
<dbReference type="Gene3D" id="1.20.1110.10">
    <property type="entry name" value="Calcium-transporting ATPase, transmembrane domain"/>
    <property type="match status" value="3"/>
</dbReference>
<dbReference type="SFLD" id="SFLDG00002">
    <property type="entry name" value="C1.7:_P-type_atpase_like"/>
    <property type="match status" value="1"/>
</dbReference>
<evidence type="ECO:0000256" key="5">
    <source>
        <dbReference type="ARBA" id="ARBA00022553"/>
    </source>
</evidence>
<evidence type="ECO:0000256" key="20">
    <source>
        <dbReference type="SAM" id="MobiDB-lite"/>
    </source>
</evidence>
<dbReference type="GO" id="GO:0030165">
    <property type="term" value="F:PDZ domain binding"/>
    <property type="evidence" value="ECO:0007669"/>
    <property type="project" value="TreeGrafter"/>
</dbReference>
<keyword evidence="7 19" id="KW-0812">Transmembrane</keyword>
<evidence type="ECO:0000256" key="2">
    <source>
        <dbReference type="ARBA" id="ARBA00006124"/>
    </source>
</evidence>
<dbReference type="PROSITE" id="PS00154">
    <property type="entry name" value="ATPASE_E1_E2"/>
    <property type="match status" value="1"/>
</dbReference>
<dbReference type="Proteomes" id="UP000694564">
    <property type="component" value="Chromosome 19"/>
</dbReference>
<dbReference type="AlphaFoldDB" id="A0A8D2DWU3"/>